<feature type="region of interest" description="Disordered" evidence="1">
    <location>
        <begin position="203"/>
        <end position="227"/>
    </location>
</feature>
<reference evidence="3" key="1">
    <citation type="journal article" date="2018" name="Nat. Microbiol.">
        <title>Leveraging single-cell genomics to expand the fungal tree of life.</title>
        <authorList>
            <person name="Ahrendt S.R."/>
            <person name="Quandt C.A."/>
            <person name="Ciobanu D."/>
            <person name="Clum A."/>
            <person name="Salamov A."/>
            <person name="Andreopoulos B."/>
            <person name="Cheng J.F."/>
            <person name="Woyke T."/>
            <person name="Pelin A."/>
            <person name="Henrissat B."/>
            <person name="Reynolds N.K."/>
            <person name="Benny G.L."/>
            <person name="Smith M.E."/>
            <person name="James T.Y."/>
            <person name="Grigoriev I.V."/>
        </authorList>
    </citation>
    <scope>NUCLEOTIDE SEQUENCE [LARGE SCALE GENOMIC DNA]</scope>
    <source>
        <strain evidence="3">RSA 468</strain>
    </source>
</reference>
<feature type="compositionally biased region" description="Polar residues" evidence="1">
    <location>
        <begin position="701"/>
        <end position="713"/>
    </location>
</feature>
<keyword evidence="3" id="KW-1185">Reference proteome</keyword>
<feature type="region of interest" description="Disordered" evidence="1">
    <location>
        <begin position="546"/>
        <end position="586"/>
    </location>
</feature>
<dbReference type="Proteomes" id="UP000268162">
    <property type="component" value="Unassembled WGS sequence"/>
</dbReference>
<organism evidence="2 3">
    <name type="scientific">Dimargaris cristalligena</name>
    <dbReference type="NCBI Taxonomy" id="215637"/>
    <lineage>
        <taxon>Eukaryota</taxon>
        <taxon>Fungi</taxon>
        <taxon>Fungi incertae sedis</taxon>
        <taxon>Zoopagomycota</taxon>
        <taxon>Kickxellomycotina</taxon>
        <taxon>Dimargaritomycetes</taxon>
        <taxon>Dimargaritales</taxon>
        <taxon>Dimargaritaceae</taxon>
        <taxon>Dimargaris</taxon>
    </lineage>
</organism>
<feature type="region of interest" description="Disordered" evidence="1">
    <location>
        <begin position="382"/>
        <end position="406"/>
    </location>
</feature>
<gene>
    <name evidence="2" type="ORF">BJ085DRAFT_28724</name>
</gene>
<evidence type="ECO:0000313" key="2">
    <source>
        <dbReference type="EMBL" id="RKP36133.1"/>
    </source>
</evidence>
<name>A0A4P9ZRP8_9FUNG</name>
<evidence type="ECO:0000313" key="3">
    <source>
        <dbReference type="Proteomes" id="UP000268162"/>
    </source>
</evidence>
<dbReference type="AlphaFoldDB" id="A0A4P9ZRP8"/>
<sequence>MNYGYHESPPISTPTADVLCIAYLDDETVDPGLAGSDADTATIVINRLDPGRLVSPGSLGDDFTSVPDRIPTLVLDGDLVLPLHIYTGPPQHALDWKADVYKKYLGASYGALGTVHGVVLAFPNPSDNTHLRLQYRLWEPRIGFRVDPGPRCIVTNWVQFNRQGRAVSKASENEQVPDHLSNNSPGLTRGAWGFWTFSSDTSETTLQAEGQPQDTDPDSQSNDESDHPPISLTGLWFLGAASPSDPWVQRRCLDYLLSQPSHTRKSPVAVMLIGQRPPGPVAFAKADRPIQTFLFSTDPVPAAFLLRGGDLTVQQMMALVSTDVTPRKNRRITDSWFLDQTESVHELVDAAFIRSCRSLNLDLSDCTDLAQLTINTPMMPADPVEDGSIEFDSPDATEASPSSPQFSLDPIASPNPAPLCDGQVVPASQSTNSAPLTASECQTIIQQQQTIIELLQKQLALLSGKSPMDSNSPDKKPDYRPPYSTGTSIPADRLRVTNSAEGSAIPVPESGPATTTPTRSVTRKYFRLDEQESAVLPERNLYLTTSPEYQPYAPSNGSHSDPLQRRNPSMGTAQSSNLGPDSRDTRSRNYIMEAYEETEYITHHPGYLPNNAVPYPMAAAQPPPLVSTRPPRPAEMRGMSQHPYGLGPTTQTIYRRQSVYYRPTAATAAQPERDPVEQLMFKVNDALSFSQNDPVVPITGYQASSDQARSSAKSPPESLRPLVRRNSQGPVAVPSLRSLGSQRVTSWASQGGLNPATSSRVRSPPAVTSPQLNELTPMTKKHWGQIRGHT</sequence>
<dbReference type="EMBL" id="ML002713">
    <property type="protein sequence ID" value="RKP36133.1"/>
    <property type="molecule type" value="Genomic_DNA"/>
</dbReference>
<feature type="compositionally biased region" description="Polar residues" evidence="1">
    <location>
        <begin position="546"/>
        <end position="579"/>
    </location>
</feature>
<feature type="region of interest" description="Disordered" evidence="1">
    <location>
        <begin position="168"/>
        <end position="187"/>
    </location>
</feature>
<protein>
    <submittedName>
        <fullName evidence="2">Uncharacterized protein</fullName>
    </submittedName>
</protein>
<feature type="region of interest" description="Disordered" evidence="1">
    <location>
        <begin position="501"/>
        <end position="520"/>
    </location>
</feature>
<feature type="compositionally biased region" description="Polar residues" evidence="1">
    <location>
        <begin position="203"/>
        <end position="214"/>
    </location>
</feature>
<accession>A0A4P9ZRP8</accession>
<feature type="region of interest" description="Disordered" evidence="1">
    <location>
        <begin position="698"/>
        <end position="772"/>
    </location>
</feature>
<feature type="compositionally biased region" description="Polar residues" evidence="1">
    <location>
        <begin position="738"/>
        <end position="772"/>
    </location>
</feature>
<proteinExistence type="predicted"/>
<feature type="region of interest" description="Disordered" evidence="1">
    <location>
        <begin position="464"/>
        <end position="495"/>
    </location>
</feature>
<feature type="compositionally biased region" description="Acidic residues" evidence="1">
    <location>
        <begin position="383"/>
        <end position="395"/>
    </location>
</feature>
<evidence type="ECO:0000256" key="1">
    <source>
        <dbReference type="SAM" id="MobiDB-lite"/>
    </source>
</evidence>